<feature type="non-terminal residue" evidence="1">
    <location>
        <position position="102"/>
    </location>
</feature>
<reference evidence="1" key="1">
    <citation type="submission" date="2021-06" db="EMBL/GenBank/DDBJ databases">
        <authorList>
            <person name="Kallberg Y."/>
            <person name="Tangrot J."/>
            <person name="Rosling A."/>
        </authorList>
    </citation>
    <scope>NUCLEOTIDE SEQUENCE</scope>
    <source>
        <strain evidence="1">BR232B</strain>
    </source>
</reference>
<organism evidence="1 2">
    <name type="scientific">Paraglomus brasilianum</name>
    <dbReference type="NCBI Taxonomy" id="144538"/>
    <lineage>
        <taxon>Eukaryota</taxon>
        <taxon>Fungi</taxon>
        <taxon>Fungi incertae sedis</taxon>
        <taxon>Mucoromycota</taxon>
        <taxon>Glomeromycotina</taxon>
        <taxon>Glomeromycetes</taxon>
        <taxon>Paraglomerales</taxon>
        <taxon>Paraglomeraceae</taxon>
        <taxon>Paraglomus</taxon>
    </lineage>
</organism>
<proteinExistence type="predicted"/>
<dbReference type="Proteomes" id="UP000789739">
    <property type="component" value="Unassembled WGS sequence"/>
</dbReference>
<protein>
    <submittedName>
        <fullName evidence="1">8047_t:CDS:1</fullName>
    </submittedName>
</protein>
<dbReference type="AlphaFoldDB" id="A0A9N9DFH3"/>
<accession>A0A9N9DFH3</accession>
<keyword evidence="2" id="KW-1185">Reference proteome</keyword>
<dbReference type="EMBL" id="CAJVPI010002018">
    <property type="protein sequence ID" value="CAG8633565.1"/>
    <property type="molecule type" value="Genomic_DNA"/>
</dbReference>
<sequence>MGNVLAVAVVGVVSTISTLITAIISSPRRQNSTVTAIDTSLKEAEAKAKTEELKKELKKAQDAWFQGIPPDKMPDEEQVKRPSLCSKTLMAFFTISLLLDIL</sequence>
<name>A0A9N9DFH3_9GLOM</name>
<gene>
    <name evidence="1" type="ORF">PBRASI_LOCUS9380</name>
</gene>
<comment type="caution">
    <text evidence="1">The sequence shown here is derived from an EMBL/GenBank/DDBJ whole genome shotgun (WGS) entry which is preliminary data.</text>
</comment>
<evidence type="ECO:0000313" key="2">
    <source>
        <dbReference type="Proteomes" id="UP000789739"/>
    </source>
</evidence>
<evidence type="ECO:0000313" key="1">
    <source>
        <dbReference type="EMBL" id="CAG8633565.1"/>
    </source>
</evidence>